<evidence type="ECO:0000313" key="1">
    <source>
        <dbReference type="EMBL" id="GFT61050.1"/>
    </source>
</evidence>
<protein>
    <submittedName>
        <fullName evidence="1">Uncharacterized protein</fullName>
    </submittedName>
</protein>
<keyword evidence="2" id="KW-1185">Reference proteome</keyword>
<sequence>MTEVHESEVKASDLASIAWNCPHVTVVSIKRWLSNTPMGDLMGKFCSQSRLRLHLGYCIKILWFRFRNLTIEPTNQLKYRRELRDKTIFTPWRALSHHCVPYIRFGYN</sequence>
<name>A0A8X6PEQ1_NEPPI</name>
<accession>A0A8X6PEQ1</accession>
<dbReference type="EMBL" id="BMAW01114271">
    <property type="protein sequence ID" value="GFT61050.1"/>
    <property type="molecule type" value="Genomic_DNA"/>
</dbReference>
<organism evidence="1 2">
    <name type="scientific">Nephila pilipes</name>
    <name type="common">Giant wood spider</name>
    <name type="synonym">Nephila maculata</name>
    <dbReference type="NCBI Taxonomy" id="299642"/>
    <lineage>
        <taxon>Eukaryota</taxon>
        <taxon>Metazoa</taxon>
        <taxon>Ecdysozoa</taxon>
        <taxon>Arthropoda</taxon>
        <taxon>Chelicerata</taxon>
        <taxon>Arachnida</taxon>
        <taxon>Araneae</taxon>
        <taxon>Araneomorphae</taxon>
        <taxon>Entelegynae</taxon>
        <taxon>Araneoidea</taxon>
        <taxon>Nephilidae</taxon>
        <taxon>Nephila</taxon>
    </lineage>
</organism>
<dbReference type="AlphaFoldDB" id="A0A8X6PEQ1"/>
<evidence type="ECO:0000313" key="2">
    <source>
        <dbReference type="Proteomes" id="UP000887013"/>
    </source>
</evidence>
<comment type="caution">
    <text evidence="1">The sequence shown here is derived from an EMBL/GenBank/DDBJ whole genome shotgun (WGS) entry which is preliminary data.</text>
</comment>
<gene>
    <name evidence="1" type="ORF">NPIL_460401</name>
</gene>
<dbReference type="Proteomes" id="UP000887013">
    <property type="component" value="Unassembled WGS sequence"/>
</dbReference>
<reference evidence="1" key="1">
    <citation type="submission" date="2020-08" db="EMBL/GenBank/DDBJ databases">
        <title>Multicomponent nature underlies the extraordinary mechanical properties of spider dragline silk.</title>
        <authorList>
            <person name="Kono N."/>
            <person name="Nakamura H."/>
            <person name="Mori M."/>
            <person name="Yoshida Y."/>
            <person name="Ohtoshi R."/>
            <person name="Malay A.D."/>
            <person name="Moran D.A.P."/>
            <person name="Tomita M."/>
            <person name="Numata K."/>
            <person name="Arakawa K."/>
        </authorList>
    </citation>
    <scope>NUCLEOTIDE SEQUENCE</scope>
</reference>
<proteinExistence type="predicted"/>